<sequence length="10" mass="1304">MMEKYVNFEN</sequence>
<reference evidence="1 2" key="1">
    <citation type="journal article" date="2018" name="Sci. Data">
        <title>The draft genome sequence of cork oak.</title>
        <authorList>
            <person name="Ramos A.M."/>
            <person name="Usie A."/>
            <person name="Barbosa P."/>
            <person name="Barros P.M."/>
            <person name="Capote T."/>
            <person name="Chaves I."/>
            <person name="Simoes F."/>
            <person name="Abreu I."/>
            <person name="Carrasquinho I."/>
            <person name="Faro C."/>
            <person name="Guimaraes J.B."/>
            <person name="Mendonca D."/>
            <person name="Nobrega F."/>
            <person name="Rodrigues L."/>
            <person name="Saibo N.J.M."/>
            <person name="Varela M.C."/>
            <person name="Egas C."/>
            <person name="Matos J."/>
            <person name="Miguel C.M."/>
            <person name="Oliveira M.M."/>
            <person name="Ricardo C.P."/>
            <person name="Goncalves S."/>
        </authorList>
    </citation>
    <scope>NUCLEOTIDE SEQUENCE [LARGE SCALE GENOMIC DNA]</scope>
    <source>
        <strain evidence="2">cv. HL8</strain>
    </source>
</reference>
<dbReference type="EMBL" id="PKMF04000098">
    <property type="protein sequence ID" value="KAK7850585.1"/>
    <property type="molecule type" value="Genomic_DNA"/>
</dbReference>
<proteinExistence type="predicted"/>
<accession>A0AAW0LHB2</accession>
<comment type="caution">
    <text evidence="1">The sequence shown here is derived from an EMBL/GenBank/DDBJ whole genome shotgun (WGS) entry which is preliminary data.</text>
</comment>
<organism evidence="1 2">
    <name type="scientific">Quercus suber</name>
    <name type="common">Cork oak</name>
    <dbReference type="NCBI Taxonomy" id="58331"/>
    <lineage>
        <taxon>Eukaryota</taxon>
        <taxon>Viridiplantae</taxon>
        <taxon>Streptophyta</taxon>
        <taxon>Embryophyta</taxon>
        <taxon>Tracheophyta</taxon>
        <taxon>Spermatophyta</taxon>
        <taxon>Magnoliopsida</taxon>
        <taxon>eudicotyledons</taxon>
        <taxon>Gunneridae</taxon>
        <taxon>Pentapetalae</taxon>
        <taxon>rosids</taxon>
        <taxon>fabids</taxon>
        <taxon>Fagales</taxon>
        <taxon>Fagaceae</taxon>
        <taxon>Quercus</taxon>
    </lineage>
</organism>
<name>A0AAW0LHB2_QUESU</name>
<dbReference type="Proteomes" id="UP000237347">
    <property type="component" value="Unassembled WGS sequence"/>
</dbReference>
<evidence type="ECO:0000313" key="1">
    <source>
        <dbReference type="EMBL" id="KAK7850585.1"/>
    </source>
</evidence>
<gene>
    <name evidence="1" type="ORF">CFP56_000522</name>
</gene>
<keyword evidence="2" id="KW-1185">Reference proteome</keyword>
<evidence type="ECO:0000313" key="2">
    <source>
        <dbReference type="Proteomes" id="UP000237347"/>
    </source>
</evidence>
<protein>
    <submittedName>
        <fullName evidence="1">Uncharacterized protein</fullName>
    </submittedName>
</protein>